<dbReference type="FunFam" id="1.25.10.10:FF:001576">
    <property type="entry name" value="Os01g0626100 protein"/>
    <property type="match status" value="1"/>
</dbReference>
<dbReference type="InterPro" id="IPR011990">
    <property type="entry name" value="TPR-like_helical_dom_sf"/>
</dbReference>
<feature type="repeat" description="PPR" evidence="7">
    <location>
        <begin position="1248"/>
        <end position="1280"/>
    </location>
</feature>
<evidence type="ECO:0000256" key="5">
    <source>
        <dbReference type="ARBA" id="ARBA00022927"/>
    </source>
</evidence>
<feature type="repeat" description="PPR" evidence="7">
    <location>
        <begin position="1071"/>
        <end position="1105"/>
    </location>
</feature>
<dbReference type="Gene3D" id="1.25.40.10">
    <property type="entry name" value="Tetratricopeptide repeat domain"/>
    <property type="match status" value="2"/>
</dbReference>
<dbReference type="InterPro" id="IPR015151">
    <property type="entry name" value="B-adaptin_app_sub_C"/>
</dbReference>
<dbReference type="InterPro" id="IPR002553">
    <property type="entry name" value="Clathrin/coatomer_adapt-like_N"/>
</dbReference>
<sequence length="1280" mass="142463">MGLSSPAASMAAELKWSKVCARVPHKNDAVSLSRYGISDNTCNKISQQYLNSDLLWLRRRKPCDRLRLLNLPASFTIRKGEVSDLKLQLRHLAGSRAPGVDDSKRELFKKVISYMTIGIDVSSLFGEMVMCSATSDIVLKKMCYLYVGNYAKVNPDLALLTINFLQRDCKDDDPMIRGLALRSLCSLRVANLVEYLVGPLGSGLKDSNSYVRMVAVIGVLKLYHISASTCIDADFPAMLKHLMLNDSDTQVVANCLSALQEIWSSGAATSEEASRERETLLSKPVVYYFLNRIKEFSEWAQCLLLELVAKYVPADSSEIFDIMNLLEDRLQHANGAVVLATIKVFLQLTLSMTDVHQQYNEPSYVKKLKLEMLTAVANESNTYEIVTELCEYAANVDIPIARESIRAVGKIALQQYDVNAIVDRLLQFLEMEKDYVTAEALVLVKDLLRKYPQWSHDCIAVVGNISSKNVQEPKAKAALIWMLGEYSQDMQDAPYILESLIENWEDEHSAEVRLHLLTAVMKCFFKRPPETQKALGAALAAGLADLHQDVHDRALFYYRLLQYDVTVGERVVNPPKQAVSVFADTQSSEIKDRIFDEFNSLSVVYEKPSYMFTDKEHRGPFEFSDELGNLSIGTESADTAVPVHKVEANDKDLLLSTTEKEETRGPINDGAYSAPSYDGSLVSLAAPQTQPEVATSNPSVKEHSQSSFAIDDLLGLGLPAAPAPAPSPPSLKLNSKAVLDPSTFQQKWRQLPISLSQEYSVSPQGVSALTTPQVLLRHMQTHSIHCIASGGQSPNFKFFFFAQKAEESSTFLVECIINTSSAKAQIKVKADDQRSPPFRGVSDLKLVVVGVEGKERENMALNPGVKSAAKRCVGSEVGLVRWRRLFWKEKEICDSNTSVSLTKRLLQEPTSSIKTTLDSLVLQPSQFPLETLLSSLTSSSSASLDKAHLVLEWSSEKLLKENERDHDKYSELIYLCGKIRNLPLAMNIFTSMEARGIKPNSSIFNSLIHVCFSSGNMATALSLFEIMQSSEGFKPNSDTYEAFISGFSKLGNVNAMQAWYSAKKAAGFAAQLQTYESLISGCIKSRNFETADGLFREMILTGFVPNSIILDSMLEGLCKRRNLVGAKKFLNLVVDGGWDINELMVEKLVGLYFEVGNVEDMEELLATLMEANKASEILSPVHCGIIRMYTLLDRLDDVEYAVGRMLKQGLSFKCADDIEKVICSYFRRAAYDRLDLFLERIKSSYELTRSTYDLLVAGYRRAGLSDKLHLVINDMKSAGC</sequence>
<dbReference type="GO" id="GO:0016192">
    <property type="term" value="P:vesicle-mediated transport"/>
    <property type="evidence" value="ECO:0007669"/>
    <property type="project" value="InterPro"/>
</dbReference>
<dbReference type="Gene3D" id="3.30.310.10">
    <property type="entry name" value="TATA-Binding Protein"/>
    <property type="match status" value="1"/>
</dbReference>
<keyword evidence="4" id="KW-0677">Repeat</keyword>
<comment type="subcellular location">
    <subcellularLocation>
        <location evidence="1">Endomembrane system</location>
    </subcellularLocation>
</comment>
<keyword evidence="6" id="KW-0472">Membrane</keyword>
<organism evidence="9 10">
    <name type="scientific">Ziziphus jujuba var. spinosa</name>
    <dbReference type="NCBI Taxonomy" id="714518"/>
    <lineage>
        <taxon>Eukaryota</taxon>
        <taxon>Viridiplantae</taxon>
        <taxon>Streptophyta</taxon>
        <taxon>Embryophyta</taxon>
        <taxon>Tracheophyta</taxon>
        <taxon>Spermatophyta</taxon>
        <taxon>Magnoliopsida</taxon>
        <taxon>eudicotyledons</taxon>
        <taxon>Gunneridae</taxon>
        <taxon>Pentapetalae</taxon>
        <taxon>rosids</taxon>
        <taxon>fabids</taxon>
        <taxon>Rosales</taxon>
        <taxon>Rhamnaceae</taxon>
        <taxon>Paliureae</taxon>
        <taxon>Ziziphus</taxon>
    </lineage>
</organism>
<proteinExistence type="inferred from homology"/>
<evidence type="ECO:0000256" key="7">
    <source>
        <dbReference type="PROSITE-ProRule" id="PRU00708"/>
    </source>
</evidence>
<dbReference type="GO" id="GO:0012505">
    <property type="term" value="C:endomembrane system"/>
    <property type="evidence" value="ECO:0007669"/>
    <property type="project" value="UniProtKB-SubCell"/>
</dbReference>
<dbReference type="SUPFAM" id="SSF48371">
    <property type="entry name" value="ARM repeat"/>
    <property type="match status" value="1"/>
</dbReference>
<gene>
    <name evidence="9" type="ORF">FEM48_Zijuj06G0095600</name>
</gene>
<evidence type="ECO:0000256" key="4">
    <source>
        <dbReference type="ARBA" id="ARBA00022737"/>
    </source>
</evidence>
<comment type="caution">
    <text evidence="9">The sequence shown here is derived from an EMBL/GenBank/DDBJ whole genome shotgun (WGS) entry which is preliminary data.</text>
</comment>
<dbReference type="Gene3D" id="1.25.10.10">
    <property type="entry name" value="Leucine-rich Repeat Variant"/>
    <property type="match status" value="2"/>
</dbReference>
<feature type="domain" description="Beta-adaptin appendage C-terminal subdomain" evidence="8">
    <location>
        <begin position="731"/>
        <end position="849"/>
    </location>
</feature>
<feature type="repeat" description="PPR" evidence="7">
    <location>
        <begin position="1000"/>
        <end position="1035"/>
    </location>
</feature>
<accession>A0A978V8I1</accession>
<dbReference type="Pfam" id="PF01602">
    <property type="entry name" value="Adaptin_N"/>
    <property type="match status" value="2"/>
</dbReference>
<evidence type="ECO:0000313" key="9">
    <source>
        <dbReference type="EMBL" id="KAH7524216.1"/>
    </source>
</evidence>
<reference evidence="9" key="1">
    <citation type="journal article" date="2021" name="Front. Plant Sci.">
        <title>Chromosome-Scale Genome Assembly for Chinese Sour Jujube and Insights Into Its Genome Evolution and Domestication Signature.</title>
        <authorList>
            <person name="Shen L.-Y."/>
            <person name="Luo H."/>
            <person name="Wang X.-L."/>
            <person name="Wang X.-M."/>
            <person name="Qiu X.-J."/>
            <person name="Liu H."/>
            <person name="Zhou S.-S."/>
            <person name="Jia K.-H."/>
            <person name="Nie S."/>
            <person name="Bao Y.-T."/>
            <person name="Zhang R.-G."/>
            <person name="Yun Q.-Z."/>
            <person name="Chai Y.-H."/>
            <person name="Lu J.-Y."/>
            <person name="Li Y."/>
            <person name="Zhao S.-W."/>
            <person name="Mao J.-F."/>
            <person name="Jia S.-G."/>
            <person name="Mao Y.-M."/>
        </authorList>
    </citation>
    <scope>NUCLEOTIDE SEQUENCE</scope>
    <source>
        <strain evidence="9">AT0</strain>
        <tissue evidence="9">Leaf</tissue>
    </source>
</reference>
<evidence type="ECO:0000256" key="2">
    <source>
        <dbReference type="ARBA" id="ARBA00006613"/>
    </source>
</evidence>
<dbReference type="GO" id="GO:0006886">
    <property type="term" value="P:intracellular protein transport"/>
    <property type="evidence" value="ECO:0007669"/>
    <property type="project" value="InterPro"/>
</dbReference>
<evidence type="ECO:0000256" key="1">
    <source>
        <dbReference type="ARBA" id="ARBA00004308"/>
    </source>
</evidence>
<dbReference type="GO" id="GO:0030131">
    <property type="term" value="C:clathrin adaptor complex"/>
    <property type="evidence" value="ECO:0007669"/>
    <property type="project" value="InterPro"/>
</dbReference>
<dbReference type="FunFam" id="3.30.310.10:FF:000014">
    <property type="entry name" value="Beta-adaptin-like protein"/>
    <property type="match status" value="1"/>
</dbReference>
<dbReference type="NCBIfam" id="TIGR00756">
    <property type="entry name" value="PPR"/>
    <property type="match status" value="2"/>
</dbReference>
<dbReference type="Pfam" id="PF01535">
    <property type="entry name" value="PPR"/>
    <property type="match status" value="2"/>
</dbReference>
<dbReference type="PANTHER" id="PTHR11134">
    <property type="entry name" value="ADAPTOR COMPLEX SUBUNIT BETA FAMILY MEMBER"/>
    <property type="match status" value="1"/>
</dbReference>
<dbReference type="InterPro" id="IPR026739">
    <property type="entry name" value="AP_beta"/>
</dbReference>
<dbReference type="SMART" id="SM01020">
    <property type="entry name" value="B2-adapt-app_C"/>
    <property type="match status" value="1"/>
</dbReference>
<dbReference type="Pfam" id="PF13041">
    <property type="entry name" value="PPR_2"/>
    <property type="match status" value="1"/>
</dbReference>
<protein>
    <recommendedName>
        <fullName evidence="8">Beta-adaptin appendage C-terminal subdomain domain-containing protein</fullName>
    </recommendedName>
</protein>
<dbReference type="InterPro" id="IPR011989">
    <property type="entry name" value="ARM-like"/>
</dbReference>
<evidence type="ECO:0000259" key="8">
    <source>
        <dbReference type="SMART" id="SM01020"/>
    </source>
</evidence>
<dbReference type="AlphaFoldDB" id="A0A978V8I1"/>
<dbReference type="InterPro" id="IPR012295">
    <property type="entry name" value="TBP_dom_sf"/>
</dbReference>
<evidence type="ECO:0000256" key="3">
    <source>
        <dbReference type="ARBA" id="ARBA00022448"/>
    </source>
</evidence>
<dbReference type="EMBL" id="JAEACU010000006">
    <property type="protein sequence ID" value="KAH7524216.1"/>
    <property type="molecule type" value="Genomic_DNA"/>
</dbReference>
<dbReference type="PROSITE" id="PS51375">
    <property type="entry name" value="PPR"/>
    <property type="match status" value="4"/>
</dbReference>
<name>A0A978V8I1_ZIZJJ</name>
<dbReference type="InterPro" id="IPR016024">
    <property type="entry name" value="ARM-type_fold"/>
</dbReference>
<dbReference type="Pfam" id="PF09066">
    <property type="entry name" value="B2-adapt-app_C"/>
    <property type="match status" value="1"/>
</dbReference>
<dbReference type="Proteomes" id="UP000813462">
    <property type="component" value="Unassembled WGS sequence"/>
</dbReference>
<feature type="repeat" description="PPR" evidence="7">
    <location>
        <begin position="965"/>
        <end position="999"/>
    </location>
</feature>
<keyword evidence="5" id="KW-0653">Protein transport</keyword>
<evidence type="ECO:0000313" key="10">
    <source>
        <dbReference type="Proteomes" id="UP000813462"/>
    </source>
</evidence>
<comment type="similarity">
    <text evidence="2">Belongs to the adaptor complexes large subunit family.</text>
</comment>
<keyword evidence="3" id="KW-0813">Transport</keyword>
<evidence type="ECO:0000256" key="6">
    <source>
        <dbReference type="ARBA" id="ARBA00023136"/>
    </source>
</evidence>
<dbReference type="InterPro" id="IPR002885">
    <property type="entry name" value="PPR_rpt"/>
</dbReference>